<dbReference type="Proteomes" id="UP001359559">
    <property type="component" value="Unassembled WGS sequence"/>
</dbReference>
<dbReference type="AlphaFoldDB" id="A0AAN9K3G5"/>
<gene>
    <name evidence="1" type="ORF">RJT34_05841</name>
</gene>
<proteinExistence type="predicted"/>
<accession>A0AAN9K3G5</accession>
<dbReference type="PANTHER" id="PTHR13462">
    <property type="entry name" value="CALCIUM UNIPORTER PROTEIN, MITOCHONDRIAL"/>
    <property type="match status" value="1"/>
</dbReference>
<reference evidence="1 2" key="1">
    <citation type="submission" date="2024-01" db="EMBL/GenBank/DDBJ databases">
        <title>The genomes of 5 underutilized Papilionoideae crops provide insights into root nodulation and disease resistance.</title>
        <authorList>
            <person name="Yuan L."/>
        </authorList>
    </citation>
    <scope>NUCLEOTIDE SEQUENCE [LARGE SCALE GENOMIC DNA]</scope>
    <source>
        <strain evidence="1">LY-2023</strain>
        <tissue evidence="1">Leaf</tissue>
    </source>
</reference>
<protein>
    <recommendedName>
        <fullName evidence="3">Calcium uniporter protein</fullName>
    </recommendedName>
</protein>
<comment type="caution">
    <text evidence="1">The sequence shown here is derived from an EMBL/GenBank/DDBJ whole genome shotgun (WGS) entry which is preliminary data.</text>
</comment>
<organism evidence="1 2">
    <name type="scientific">Clitoria ternatea</name>
    <name type="common">Butterfly pea</name>
    <dbReference type="NCBI Taxonomy" id="43366"/>
    <lineage>
        <taxon>Eukaryota</taxon>
        <taxon>Viridiplantae</taxon>
        <taxon>Streptophyta</taxon>
        <taxon>Embryophyta</taxon>
        <taxon>Tracheophyta</taxon>
        <taxon>Spermatophyta</taxon>
        <taxon>Magnoliopsida</taxon>
        <taxon>eudicotyledons</taxon>
        <taxon>Gunneridae</taxon>
        <taxon>Pentapetalae</taxon>
        <taxon>rosids</taxon>
        <taxon>fabids</taxon>
        <taxon>Fabales</taxon>
        <taxon>Fabaceae</taxon>
        <taxon>Papilionoideae</taxon>
        <taxon>50 kb inversion clade</taxon>
        <taxon>NPAAA clade</taxon>
        <taxon>indigoferoid/millettioid clade</taxon>
        <taxon>Phaseoleae</taxon>
        <taxon>Clitoria</taxon>
    </lineage>
</organism>
<dbReference type="EMBL" id="JAYKXN010000002">
    <property type="protein sequence ID" value="KAK7309266.1"/>
    <property type="molecule type" value="Genomic_DNA"/>
</dbReference>
<dbReference type="PANTHER" id="PTHR13462:SF40">
    <property type="entry name" value="CALCIUM UNIPORTER PROTEIN"/>
    <property type="match status" value="1"/>
</dbReference>
<dbReference type="GO" id="GO:1990246">
    <property type="term" value="C:uniplex complex"/>
    <property type="evidence" value="ECO:0007669"/>
    <property type="project" value="TreeGrafter"/>
</dbReference>
<keyword evidence="2" id="KW-1185">Reference proteome</keyword>
<dbReference type="InterPro" id="IPR039055">
    <property type="entry name" value="MCU_fam"/>
</dbReference>
<dbReference type="GO" id="GO:0005262">
    <property type="term" value="F:calcium channel activity"/>
    <property type="evidence" value="ECO:0007669"/>
    <property type="project" value="TreeGrafter"/>
</dbReference>
<name>A0AAN9K3G5_CLITE</name>
<dbReference type="GO" id="GO:0051560">
    <property type="term" value="P:mitochondrial calcium ion homeostasis"/>
    <property type="evidence" value="ECO:0007669"/>
    <property type="project" value="InterPro"/>
</dbReference>
<dbReference type="GO" id="GO:0015292">
    <property type="term" value="F:uniporter activity"/>
    <property type="evidence" value="ECO:0007669"/>
    <property type="project" value="TreeGrafter"/>
</dbReference>
<evidence type="ECO:0000313" key="1">
    <source>
        <dbReference type="EMBL" id="KAK7309266.1"/>
    </source>
</evidence>
<sequence length="260" mass="29125">MRLFSPISISRALLKFSRSTPFYWGTYITKLRTIVFLTKSLSFLCFFLPLSLLRNVVISMAFKKILAQRILSLTKTSSQTLTNCRISSSSVSAGISPKSTEPHDIAPDPGDNGFFRSFLQNRPGFGPELRSTAVNGNLVEQLRAMDLTRNRIRLEGLAPPVNMGNGMEEEVTVEDARKLLKVAQVELVKAKLRETRKSCVSFSEFVRICAENCSDQDQAVRVAKMLDDSAAVIVLGDVVFLRPEQEIETLLFRKCKGFHI</sequence>
<evidence type="ECO:0008006" key="3">
    <source>
        <dbReference type="Google" id="ProtNLM"/>
    </source>
</evidence>
<evidence type="ECO:0000313" key="2">
    <source>
        <dbReference type="Proteomes" id="UP001359559"/>
    </source>
</evidence>
<dbReference type="GO" id="GO:0036444">
    <property type="term" value="P:calcium import into the mitochondrion"/>
    <property type="evidence" value="ECO:0007669"/>
    <property type="project" value="TreeGrafter"/>
</dbReference>